<dbReference type="EMBL" id="SLWL01000040">
    <property type="protein sequence ID" value="TCO07000.1"/>
    <property type="molecule type" value="Genomic_DNA"/>
</dbReference>
<dbReference type="InterPro" id="IPR036249">
    <property type="entry name" value="Thioredoxin-like_sf"/>
</dbReference>
<sequence length="342" mass="37369">MALQIPVAFSGSPGSPYTRKMLAVLRYRHIPYRFLPSNSFTAKSMPQARVPLLPTFYLPSDSGELEAVTDSSPIIRRLEREAEGRSVIPDDPALAFLDELIEDYADEWLTKAMFHYRWVYDADIRKAAAILPCWSGYSVPDAELAQRGQVFSQRQISRLGVVGSNAVTGPVIEASYRRFLAAFEAHLAQQPFLLGTRPAASDFAVFGQLSQLAQFDPTPMALTAETAPRVYAWVSLMEDLSGLEPSDLAWTTLAAAPATLAPLLAEIGRVYPPVMLANAQALATGASEVAAEVDGKPWVQTPFPYQAKCLKWLRDSHAALPPAARDQVGPFLEQAGLAGMFI</sequence>
<dbReference type="InterPro" id="IPR050931">
    <property type="entry name" value="Mito_Protein_Transport_Metaxin"/>
</dbReference>
<name>A0A4R2GFN6_9HYPH</name>
<dbReference type="GO" id="GO:0016740">
    <property type="term" value="F:transferase activity"/>
    <property type="evidence" value="ECO:0007669"/>
    <property type="project" value="UniProtKB-KW"/>
</dbReference>
<dbReference type="RefSeq" id="WP_132011010.1">
    <property type="nucleotide sequence ID" value="NZ_JBHUNN010000002.1"/>
</dbReference>
<dbReference type="SUPFAM" id="SSF47616">
    <property type="entry name" value="GST C-terminal domain-like"/>
    <property type="match status" value="1"/>
</dbReference>
<evidence type="ECO:0000259" key="1">
    <source>
        <dbReference type="Pfam" id="PF13417"/>
    </source>
</evidence>
<evidence type="ECO:0000313" key="2">
    <source>
        <dbReference type="EMBL" id="TCO07000.1"/>
    </source>
</evidence>
<dbReference type="InterPro" id="IPR036282">
    <property type="entry name" value="Glutathione-S-Trfase_C_sf"/>
</dbReference>
<dbReference type="PANTHER" id="PTHR12289:SF67">
    <property type="match status" value="1"/>
</dbReference>
<dbReference type="AlphaFoldDB" id="A0A4R2GFN6"/>
<dbReference type="SUPFAM" id="SSF52833">
    <property type="entry name" value="Thioredoxin-like"/>
    <property type="match status" value="1"/>
</dbReference>
<organism evidence="2 3">
    <name type="scientific">Camelimonas lactis</name>
    <dbReference type="NCBI Taxonomy" id="659006"/>
    <lineage>
        <taxon>Bacteria</taxon>
        <taxon>Pseudomonadati</taxon>
        <taxon>Pseudomonadota</taxon>
        <taxon>Alphaproteobacteria</taxon>
        <taxon>Hyphomicrobiales</taxon>
        <taxon>Chelatococcaceae</taxon>
        <taxon>Camelimonas</taxon>
    </lineage>
</organism>
<dbReference type="Gene3D" id="1.20.1050.10">
    <property type="match status" value="2"/>
</dbReference>
<reference evidence="2 3" key="1">
    <citation type="submission" date="2019-03" db="EMBL/GenBank/DDBJ databases">
        <title>Genomic Encyclopedia of Type Strains, Phase IV (KMG-IV): sequencing the most valuable type-strain genomes for metagenomic binning, comparative biology and taxonomic classification.</title>
        <authorList>
            <person name="Goeker M."/>
        </authorList>
    </citation>
    <scope>NUCLEOTIDE SEQUENCE [LARGE SCALE GENOMIC DNA]</scope>
    <source>
        <strain evidence="2 3">DSM 22958</strain>
    </source>
</reference>
<dbReference type="PANTHER" id="PTHR12289">
    <property type="entry name" value="METAXIN RELATED"/>
    <property type="match status" value="1"/>
</dbReference>
<dbReference type="Pfam" id="PF13417">
    <property type="entry name" value="GST_N_3"/>
    <property type="match status" value="1"/>
</dbReference>
<proteinExistence type="predicted"/>
<feature type="domain" description="GST N-terminal" evidence="1">
    <location>
        <begin position="11"/>
        <end position="85"/>
    </location>
</feature>
<dbReference type="GO" id="GO:0005737">
    <property type="term" value="C:cytoplasm"/>
    <property type="evidence" value="ECO:0007669"/>
    <property type="project" value="TreeGrafter"/>
</dbReference>
<keyword evidence="3" id="KW-1185">Reference proteome</keyword>
<keyword evidence="2" id="KW-0808">Transferase</keyword>
<gene>
    <name evidence="2" type="ORF">EV666_1403</name>
</gene>
<dbReference type="Pfam" id="PF13410">
    <property type="entry name" value="GST_C_2"/>
    <property type="match status" value="1"/>
</dbReference>
<comment type="caution">
    <text evidence="2">The sequence shown here is derived from an EMBL/GenBank/DDBJ whole genome shotgun (WGS) entry which is preliminary data.</text>
</comment>
<dbReference type="Proteomes" id="UP000294881">
    <property type="component" value="Unassembled WGS sequence"/>
</dbReference>
<dbReference type="Gene3D" id="3.40.30.10">
    <property type="entry name" value="Glutaredoxin"/>
    <property type="match status" value="1"/>
</dbReference>
<evidence type="ECO:0000313" key="3">
    <source>
        <dbReference type="Proteomes" id="UP000294881"/>
    </source>
</evidence>
<dbReference type="OrthoDB" id="7054557at2"/>
<accession>A0A4R2GFN6</accession>
<dbReference type="InterPro" id="IPR004045">
    <property type="entry name" value="Glutathione_S-Trfase_N"/>
</dbReference>
<protein>
    <submittedName>
        <fullName evidence="2">Glutathione S-transferase</fullName>
    </submittedName>
</protein>